<dbReference type="InterPro" id="IPR024370">
    <property type="entry name" value="PBP_domain"/>
</dbReference>
<sequence length="346" mass="37895">MVFQQKPLGIYLSVVAIVIGLAIYSTSRSGGTQASSPVPLSENVKNDVIEIDGSSTVYPITDAIVHQFQQSYPRTKVSSTFSGTRGGFDKFCAGQIDISNASRPISTQELLVCRQAAIRFIELPIAFDALTVVVNPKNTWAKDMTIAELKTLWESAAQGKIKTWDQVRSTWPSRPIALFGAGADSGTYDYFAGIVTGAEKMRSDYTGSEDDNILVEGVNKELNALGYFGLYYYEYNKDKVKPLAINGVLPSVENVKNATYQPLSRPLFIYVNAQAAQQNPALSEFIAFYLKNAERVSASVGYVPLPGEAYEIGQTHFYQGKVGTAYDGKPQPNLTIGEVLQKEKSF</sequence>
<organism evidence="7 8">
    <name type="scientific">Drouetiella hepatica Uher 2000/2452</name>
    <dbReference type="NCBI Taxonomy" id="904376"/>
    <lineage>
        <taxon>Bacteria</taxon>
        <taxon>Bacillati</taxon>
        <taxon>Cyanobacteriota</taxon>
        <taxon>Cyanophyceae</taxon>
        <taxon>Oculatellales</taxon>
        <taxon>Oculatellaceae</taxon>
        <taxon>Drouetiella</taxon>
    </lineage>
</organism>
<name>A0A951UKY5_9CYAN</name>
<keyword evidence="2 4" id="KW-0813">Transport</keyword>
<keyword evidence="3" id="KW-0732">Signal</keyword>
<evidence type="ECO:0000313" key="8">
    <source>
        <dbReference type="Proteomes" id="UP000757435"/>
    </source>
</evidence>
<evidence type="ECO:0000256" key="3">
    <source>
        <dbReference type="ARBA" id="ARBA00022729"/>
    </source>
</evidence>
<comment type="function">
    <text evidence="4">Involved in the system for phosphate transport across the cytoplasmic membrane.</text>
</comment>
<dbReference type="GO" id="GO:0006817">
    <property type="term" value="P:phosphate ion transport"/>
    <property type="evidence" value="ECO:0007669"/>
    <property type="project" value="UniProtKB-UniRule"/>
</dbReference>
<evidence type="ECO:0000313" key="7">
    <source>
        <dbReference type="EMBL" id="MBW4657412.1"/>
    </source>
</evidence>
<protein>
    <recommendedName>
        <fullName evidence="4">Phosphate-binding protein</fullName>
    </recommendedName>
</protein>
<dbReference type="Proteomes" id="UP000757435">
    <property type="component" value="Unassembled WGS sequence"/>
</dbReference>
<dbReference type="Pfam" id="PF12849">
    <property type="entry name" value="PBP_like_2"/>
    <property type="match status" value="1"/>
</dbReference>
<evidence type="ECO:0000256" key="2">
    <source>
        <dbReference type="ARBA" id="ARBA00022448"/>
    </source>
</evidence>
<dbReference type="Gene3D" id="3.40.190.10">
    <property type="entry name" value="Periplasmic binding protein-like II"/>
    <property type="match status" value="2"/>
</dbReference>
<dbReference type="PANTHER" id="PTHR30570:SF1">
    <property type="entry name" value="PHOSPHATE-BINDING PROTEIN PSTS"/>
    <property type="match status" value="1"/>
</dbReference>
<dbReference type="AlphaFoldDB" id="A0A951UKY5"/>
<proteinExistence type="inferred from homology"/>
<evidence type="ECO:0000259" key="6">
    <source>
        <dbReference type="Pfam" id="PF12849"/>
    </source>
</evidence>
<dbReference type="CDD" id="cd13654">
    <property type="entry name" value="PBP2_phosphate_like_2"/>
    <property type="match status" value="1"/>
</dbReference>
<reference evidence="7" key="2">
    <citation type="journal article" date="2022" name="Microbiol. Resour. Announc.">
        <title>Metagenome Sequencing to Explore Phylogenomics of Terrestrial Cyanobacteria.</title>
        <authorList>
            <person name="Ward R.D."/>
            <person name="Stajich J.E."/>
            <person name="Johansen J.R."/>
            <person name="Huntemann M."/>
            <person name="Clum A."/>
            <person name="Foster B."/>
            <person name="Foster B."/>
            <person name="Roux S."/>
            <person name="Palaniappan K."/>
            <person name="Varghese N."/>
            <person name="Mukherjee S."/>
            <person name="Reddy T.B.K."/>
            <person name="Daum C."/>
            <person name="Copeland A."/>
            <person name="Chen I.A."/>
            <person name="Ivanova N.N."/>
            <person name="Kyrpides N.C."/>
            <person name="Shapiro N."/>
            <person name="Eloe-Fadrosh E.A."/>
            <person name="Pietrasiak N."/>
        </authorList>
    </citation>
    <scope>NUCLEOTIDE SEQUENCE</scope>
    <source>
        <strain evidence="7">UHER 2000/2452</strain>
    </source>
</reference>
<keyword evidence="5" id="KW-0472">Membrane</keyword>
<dbReference type="InterPro" id="IPR011862">
    <property type="entry name" value="Phos-bd"/>
</dbReference>
<evidence type="ECO:0000256" key="4">
    <source>
        <dbReference type="RuleBase" id="RU367119"/>
    </source>
</evidence>
<evidence type="ECO:0000256" key="5">
    <source>
        <dbReference type="SAM" id="Phobius"/>
    </source>
</evidence>
<dbReference type="SUPFAM" id="SSF53850">
    <property type="entry name" value="Periplasmic binding protein-like II"/>
    <property type="match status" value="1"/>
</dbReference>
<comment type="caution">
    <text evidence="7">The sequence shown here is derived from an EMBL/GenBank/DDBJ whole genome shotgun (WGS) entry which is preliminary data.</text>
</comment>
<dbReference type="PANTHER" id="PTHR30570">
    <property type="entry name" value="PERIPLASMIC PHOSPHATE BINDING COMPONENT OF PHOSPHATE ABC TRANSPORTER"/>
    <property type="match status" value="1"/>
</dbReference>
<dbReference type="InterPro" id="IPR050811">
    <property type="entry name" value="Phosphate_ABC_transporter"/>
</dbReference>
<feature type="transmembrane region" description="Helical" evidence="5">
    <location>
        <begin position="7"/>
        <end position="25"/>
    </location>
</feature>
<keyword evidence="5" id="KW-0812">Transmembrane</keyword>
<keyword evidence="4" id="KW-0592">Phosphate transport</keyword>
<dbReference type="NCBIfam" id="TIGR02136">
    <property type="entry name" value="ptsS_2"/>
    <property type="match status" value="1"/>
</dbReference>
<evidence type="ECO:0000256" key="1">
    <source>
        <dbReference type="ARBA" id="ARBA00008725"/>
    </source>
</evidence>
<accession>A0A951UKY5</accession>
<comment type="similarity">
    <text evidence="1 4">Belongs to the PstS family.</text>
</comment>
<reference evidence="7" key="1">
    <citation type="submission" date="2021-05" db="EMBL/GenBank/DDBJ databases">
        <authorList>
            <person name="Pietrasiak N."/>
            <person name="Ward R."/>
            <person name="Stajich J.E."/>
            <person name="Kurbessoian T."/>
        </authorList>
    </citation>
    <scope>NUCLEOTIDE SEQUENCE</scope>
    <source>
        <strain evidence="7">UHER 2000/2452</strain>
    </source>
</reference>
<keyword evidence="5" id="KW-1133">Transmembrane helix</keyword>
<feature type="domain" description="PBP" evidence="6">
    <location>
        <begin position="48"/>
        <end position="291"/>
    </location>
</feature>
<gene>
    <name evidence="7" type="ORF">KME15_01965</name>
</gene>
<dbReference type="GO" id="GO:0042301">
    <property type="term" value="F:phosphate ion binding"/>
    <property type="evidence" value="ECO:0007669"/>
    <property type="project" value="UniProtKB-UniRule"/>
</dbReference>
<dbReference type="EMBL" id="JAHHHD010000001">
    <property type="protein sequence ID" value="MBW4657412.1"/>
    <property type="molecule type" value="Genomic_DNA"/>
</dbReference>